<dbReference type="Pfam" id="PF11575">
    <property type="entry name" value="FhuF_C"/>
    <property type="match status" value="1"/>
</dbReference>
<evidence type="ECO:0000313" key="2">
    <source>
        <dbReference type="EMBL" id="MDT0310383.1"/>
    </source>
</evidence>
<dbReference type="RefSeq" id="WP_311633350.1">
    <property type="nucleotide sequence ID" value="NZ_JAVREN010000067.1"/>
</dbReference>
<name>A0ABU2LFL2_9ACTN</name>
<evidence type="ECO:0000259" key="1">
    <source>
        <dbReference type="Pfam" id="PF11575"/>
    </source>
</evidence>
<dbReference type="Proteomes" id="UP001183388">
    <property type="component" value="Unassembled WGS sequence"/>
</dbReference>
<organism evidence="2 3">
    <name type="scientific">Streptomyces boetiae</name>
    <dbReference type="NCBI Taxonomy" id="3075541"/>
    <lineage>
        <taxon>Bacteria</taxon>
        <taxon>Bacillati</taxon>
        <taxon>Actinomycetota</taxon>
        <taxon>Actinomycetes</taxon>
        <taxon>Kitasatosporales</taxon>
        <taxon>Streptomycetaceae</taxon>
        <taxon>Streptomyces</taxon>
    </lineage>
</organism>
<sequence>MERLPAREPVTPGDDFSGIGPFFAIRVHPAGARLAPPWRPLEELERDAEALLARVAAVRARIAAAHGLPPQGVEFRVAASVAHLGLAARLLSPALVLALTRGRPLAPGLAGLWWQPVLGRPVPLSVPELPPAPRGDGAAPPDPECLLRACLDTGPAAGLTGAFAALPLSSRVLWGNAASALHSAAEATAAARPDLAEAAWRVTAALLESPPLRAVSGHTAEGRFRRRSCCLYYRAAPGKAGPVCGDCVLTPVRRPRESA</sequence>
<proteinExistence type="predicted"/>
<dbReference type="EMBL" id="JAVREN010000067">
    <property type="protein sequence ID" value="MDT0310383.1"/>
    <property type="molecule type" value="Genomic_DNA"/>
</dbReference>
<evidence type="ECO:0000313" key="3">
    <source>
        <dbReference type="Proteomes" id="UP001183388"/>
    </source>
</evidence>
<accession>A0ABU2LFL2</accession>
<gene>
    <name evidence="2" type="ORF">RM780_26045</name>
</gene>
<reference evidence="3" key="1">
    <citation type="submission" date="2023-07" db="EMBL/GenBank/DDBJ databases">
        <title>30 novel species of actinomycetes from the DSMZ collection.</title>
        <authorList>
            <person name="Nouioui I."/>
        </authorList>
    </citation>
    <scope>NUCLEOTIDE SEQUENCE [LARGE SCALE GENOMIC DNA]</scope>
    <source>
        <strain evidence="3">DSM 44917</strain>
    </source>
</reference>
<dbReference type="InterPro" id="IPR024726">
    <property type="entry name" value="FhuF_C"/>
</dbReference>
<feature type="domain" description="Ferric siderophore reductase C-terminal" evidence="1">
    <location>
        <begin position="226"/>
        <end position="249"/>
    </location>
</feature>
<protein>
    <submittedName>
        <fullName evidence="2">(2Fe-2S)-binding protein</fullName>
    </submittedName>
</protein>
<comment type="caution">
    <text evidence="2">The sequence shown here is derived from an EMBL/GenBank/DDBJ whole genome shotgun (WGS) entry which is preliminary data.</text>
</comment>
<keyword evidence="3" id="KW-1185">Reference proteome</keyword>